<evidence type="ECO:0000259" key="1">
    <source>
        <dbReference type="Pfam" id="PF00565"/>
    </source>
</evidence>
<feature type="domain" description="TNase-like" evidence="1">
    <location>
        <begin position="128"/>
        <end position="196"/>
    </location>
</feature>
<name>A0A0F9T380_9ZZZZ</name>
<dbReference type="InterPro" id="IPR035437">
    <property type="entry name" value="SNase_OB-fold_sf"/>
</dbReference>
<dbReference type="SUPFAM" id="SSF50199">
    <property type="entry name" value="Staphylococcal nuclease"/>
    <property type="match status" value="1"/>
</dbReference>
<dbReference type="Pfam" id="PF00565">
    <property type="entry name" value="SNase"/>
    <property type="match status" value="1"/>
</dbReference>
<gene>
    <name evidence="2" type="ORF">LCGC14_0398700</name>
</gene>
<dbReference type="Gene3D" id="2.40.50.90">
    <property type="match status" value="1"/>
</dbReference>
<dbReference type="InterPro" id="IPR016071">
    <property type="entry name" value="Staphylococal_nuclease_OB-fold"/>
</dbReference>
<dbReference type="AlphaFoldDB" id="A0A0F9T380"/>
<organism evidence="2">
    <name type="scientific">marine sediment metagenome</name>
    <dbReference type="NCBI Taxonomy" id="412755"/>
    <lineage>
        <taxon>unclassified sequences</taxon>
        <taxon>metagenomes</taxon>
        <taxon>ecological metagenomes</taxon>
    </lineage>
</organism>
<comment type="caution">
    <text evidence="2">The sequence shown here is derived from an EMBL/GenBank/DDBJ whole genome shotgun (WGS) entry which is preliminary data.</text>
</comment>
<sequence>MADPWLDNLADLRKRRHRSEVSNWPKKIVPIPSARQRRHERPFLSRVPFWPLLGLTSALVFFTPLALDRWGGIQLPTSVDLRSIFTDAAAAQRYSGPIGTCSGGNRAARGVTCIVDGDTGWQDGEKWRMKNIDTPEISKPECAAEKRKGLAARDRLRRLMSAGYSLSRDGTGYYGRTLVTVTLADGRDAGDVLVQERLSQRWPNTGNPWCR</sequence>
<dbReference type="EMBL" id="LAZR01000340">
    <property type="protein sequence ID" value="KKN73669.1"/>
    <property type="molecule type" value="Genomic_DNA"/>
</dbReference>
<evidence type="ECO:0000313" key="2">
    <source>
        <dbReference type="EMBL" id="KKN73669.1"/>
    </source>
</evidence>
<accession>A0A0F9T380</accession>
<proteinExistence type="predicted"/>
<protein>
    <recommendedName>
        <fullName evidence="1">TNase-like domain-containing protein</fullName>
    </recommendedName>
</protein>
<reference evidence="2" key="1">
    <citation type="journal article" date="2015" name="Nature">
        <title>Complex archaea that bridge the gap between prokaryotes and eukaryotes.</title>
        <authorList>
            <person name="Spang A."/>
            <person name="Saw J.H."/>
            <person name="Jorgensen S.L."/>
            <person name="Zaremba-Niedzwiedzka K."/>
            <person name="Martijn J."/>
            <person name="Lind A.E."/>
            <person name="van Eijk R."/>
            <person name="Schleper C."/>
            <person name="Guy L."/>
            <person name="Ettema T.J."/>
        </authorList>
    </citation>
    <scope>NUCLEOTIDE SEQUENCE</scope>
</reference>